<dbReference type="AlphaFoldDB" id="A0A9P4GVP5"/>
<organism evidence="1 2">
    <name type="scientific">Setomelanomma holmii</name>
    <dbReference type="NCBI Taxonomy" id="210430"/>
    <lineage>
        <taxon>Eukaryota</taxon>
        <taxon>Fungi</taxon>
        <taxon>Dikarya</taxon>
        <taxon>Ascomycota</taxon>
        <taxon>Pezizomycotina</taxon>
        <taxon>Dothideomycetes</taxon>
        <taxon>Pleosporomycetidae</taxon>
        <taxon>Pleosporales</taxon>
        <taxon>Pleosporineae</taxon>
        <taxon>Phaeosphaeriaceae</taxon>
        <taxon>Setomelanomma</taxon>
    </lineage>
</organism>
<dbReference type="Proteomes" id="UP000799777">
    <property type="component" value="Unassembled WGS sequence"/>
</dbReference>
<name>A0A9P4GVP5_9PLEO</name>
<sequence>FERIAIDLIYLTLQGEECYNGDKYALHAVCQFSKWHKISCLPNRLKATLISAVFNLIKKI</sequence>
<dbReference type="EMBL" id="ML978523">
    <property type="protein sequence ID" value="KAF2022584.1"/>
    <property type="molecule type" value="Genomic_DNA"/>
</dbReference>
<dbReference type="OrthoDB" id="3761656at2759"/>
<keyword evidence="2" id="KW-1185">Reference proteome</keyword>
<reference evidence="1" key="1">
    <citation type="journal article" date="2020" name="Stud. Mycol.">
        <title>101 Dothideomycetes genomes: a test case for predicting lifestyles and emergence of pathogens.</title>
        <authorList>
            <person name="Haridas S."/>
            <person name="Albert R."/>
            <person name="Binder M."/>
            <person name="Bloem J."/>
            <person name="Labutti K."/>
            <person name="Salamov A."/>
            <person name="Andreopoulos B."/>
            <person name="Baker S."/>
            <person name="Barry K."/>
            <person name="Bills G."/>
            <person name="Bluhm B."/>
            <person name="Cannon C."/>
            <person name="Castanera R."/>
            <person name="Culley D."/>
            <person name="Daum C."/>
            <person name="Ezra D."/>
            <person name="Gonzalez J."/>
            <person name="Henrissat B."/>
            <person name="Kuo A."/>
            <person name="Liang C."/>
            <person name="Lipzen A."/>
            <person name="Lutzoni F."/>
            <person name="Magnuson J."/>
            <person name="Mondo S."/>
            <person name="Nolan M."/>
            <person name="Ohm R."/>
            <person name="Pangilinan J."/>
            <person name="Park H.-J."/>
            <person name="Ramirez L."/>
            <person name="Alfaro M."/>
            <person name="Sun H."/>
            <person name="Tritt A."/>
            <person name="Yoshinaga Y."/>
            <person name="Zwiers L.-H."/>
            <person name="Turgeon B."/>
            <person name="Goodwin S."/>
            <person name="Spatafora J."/>
            <person name="Crous P."/>
            <person name="Grigoriev I."/>
        </authorList>
    </citation>
    <scope>NUCLEOTIDE SEQUENCE</scope>
    <source>
        <strain evidence="1">CBS 110217</strain>
    </source>
</reference>
<protein>
    <submittedName>
        <fullName evidence="1">Uncharacterized protein</fullName>
    </submittedName>
</protein>
<feature type="non-terminal residue" evidence="1">
    <location>
        <position position="1"/>
    </location>
</feature>
<evidence type="ECO:0000313" key="1">
    <source>
        <dbReference type="EMBL" id="KAF2022584.1"/>
    </source>
</evidence>
<comment type="caution">
    <text evidence="1">The sequence shown here is derived from an EMBL/GenBank/DDBJ whole genome shotgun (WGS) entry which is preliminary data.</text>
</comment>
<gene>
    <name evidence="1" type="ORF">EK21DRAFT_82984</name>
</gene>
<accession>A0A9P4GVP5</accession>
<proteinExistence type="predicted"/>
<evidence type="ECO:0000313" key="2">
    <source>
        <dbReference type="Proteomes" id="UP000799777"/>
    </source>
</evidence>